<proteinExistence type="predicted"/>
<evidence type="ECO:0000313" key="3">
    <source>
        <dbReference type="Proteomes" id="UP000011081"/>
    </source>
</evidence>
<feature type="region of interest" description="Disordered" evidence="1">
    <location>
        <begin position="122"/>
        <end position="155"/>
    </location>
</feature>
<accession>L2GVM9</accession>
<dbReference type="OrthoDB" id="10401986at2759"/>
<evidence type="ECO:0000256" key="1">
    <source>
        <dbReference type="SAM" id="MobiDB-lite"/>
    </source>
</evidence>
<sequence>MDKIIRTKKLSHKNLLAIEPHLQKMTSESSQKVAIWLTKGPYDGIEADSMIRFIKAYIRSAHPVFTVEMYKYLQTKDNALLEEYVKRFVHMKTHDEGLIKKTRRVEKNRIVDKTDRRIKRKAVERAKKSVQLQREERSETKEKMRQFYSDVQKYK</sequence>
<name>L2GVM9_VAVCU</name>
<gene>
    <name evidence="2" type="ORF">VCUG_00776</name>
</gene>
<reference evidence="3" key="1">
    <citation type="submission" date="2011-03" db="EMBL/GenBank/DDBJ databases">
        <title>The genome sequence of Vavraia culicis strain floridensis.</title>
        <authorList>
            <consortium name="The Broad Institute Genome Sequencing Platform"/>
            <person name="Cuomo C."/>
            <person name="Becnel J."/>
            <person name="Sanscrainte N."/>
            <person name="Young S.K."/>
            <person name="Zeng Q."/>
            <person name="Gargeya S."/>
            <person name="Fitzgerald M."/>
            <person name="Haas B."/>
            <person name="Abouelleil A."/>
            <person name="Alvarado L."/>
            <person name="Arachchi H.M."/>
            <person name="Berlin A."/>
            <person name="Chapman S.B."/>
            <person name="Gearin G."/>
            <person name="Goldberg J."/>
            <person name="Griggs A."/>
            <person name="Gujja S."/>
            <person name="Hansen M."/>
            <person name="Heiman D."/>
            <person name="Howarth C."/>
            <person name="Larimer J."/>
            <person name="Lui A."/>
            <person name="MacDonald P.J.P."/>
            <person name="McCowen C."/>
            <person name="Montmayeur A."/>
            <person name="Murphy C."/>
            <person name="Neiman D."/>
            <person name="Pearson M."/>
            <person name="Priest M."/>
            <person name="Roberts A."/>
            <person name="Saif S."/>
            <person name="Shea T."/>
            <person name="Sisk P."/>
            <person name="Stolte C."/>
            <person name="Sykes S."/>
            <person name="Wortman J."/>
            <person name="Nusbaum C."/>
            <person name="Birren B."/>
        </authorList>
    </citation>
    <scope>NUCLEOTIDE SEQUENCE [LARGE SCALE GENOMIC DNA]</scope>
    <source>
        <strain evidence="3">floridensis</strain>
    </source>
</reference>
<dbReference type="RefSeq" id="XP_008073799.1">
    <property type="nucleotide sequence ID" value="XM_008075608.1"/>
</dbReference>
<dbReference type="EMBL" id="GL877413">
    <property type="protein sequence ID" value="ELA47694.1"/>
    <property type="molecule type" value="Genomic_DNA"/>
</dbReference>
<dbReference type="GeneID" id="19878661"/>
<dbReference type="VEuPathDB" id="MicrosporidiaDB:VCUG_00776"/>
<feature type="compositionally biased region" description="Basic and acidic residues" evidence="1">
    <location>
        <begin position="122"/>
        <end position="145"/>
    </location>
</feature>
<dbReference type="HOGENOM" id="CLU_1696837_0_0_1"/>
<keyword evidence="3" id="KW-1185">Reference proteome</keyword>
<evidence type="ECO:0000313" key="2">
    <source>
        <dbReference type="EMBL" id="ELA47694.1"/>
    </source>
</evidence>
<dbReference type="InParanoid" id="L2GVM9"/>
<dbReference type="AlphaFoldDB" id="L2GVM9"/>
<dbReference type="Proteomes" id="UP000011081">
    <property type="component" value="Unassembled WGS sequence"/>
</dbReference>
<protein>
    <submittedName>
        <fullName evidence="2">Uncharacterized protein</fullName>
    </submittedName>
</protein>
<dbReference type="OMA" id="NINKACS"/>
<organism evidence="2 3">
    <name type="scientific">Vavraia culicis (isolate floridensis)</name>
    <name type="common">Microsporidian parasite</name>
    <dbReference type="NCBI Taxonomy" id="948595"/>
    <lineage>
        <taxon>Eukaryota</taxon>
        <taxon>Fungi</taxon>
        <taxon>Fungi incertae sedis</taxon>
        <taxon>Microsporidia</taxon>
        <taxon>Pleistophoridae</taxon>
        <taxon>Vavraia</taxon>
    </lineage>
</organism>